<dbReference type="Proteomes" id="UP000683360">
    <property type="component" value="Unassembled WGS sequence"/>
</dbReference>
<sequence>MSNCDTLSRCIFETSLFIPPFPYLTGLENFNLEDLHELRHEEKEEVKKQIEAIYIEATSLEKKSQSIGFGNINLEDLHELRHEEKEEVKNRLKPYILRQPLWRKSQRIGLLHAQILYFPTILACDTNSKQYILRHAQTLTEKANEMKEKICLASGKSFQTPDELQIAIKQSIASNEEQTLIVERLKEARGMLQIDIVIVKSAPSTNNEDSVLWVTGCDGFSGSPILLGHIFENHYQSLQPKGDSGKLDHHTNDKHATNDDNLFIPVDVCNEELNGNKVVLTLSNWVSRVSQKLCRVTRGQPKSLSVKGDKM</sequence>
<evidence type="ECO:0000256" key="1">
    <source>
        <dbReference type="SAM" id="Coils"/>
    </source>
</evidence>
<gene>
    <name evidence="2" type="ORF">MEDL_30510</name>
</gene>
<organism evidence="2 3">
    <name type="scientific">Mytilus edulis</name>
    <name type="common">Blue mussel</name>
    <dbReference type="NCBI Taxonomy" id="6550"/>
    <lineage>
        <taxon>Eukaryota</taxon>
        <taxon>Metazoa</taxon>
        <taxon>Spiralia</taxon>
        <taxon>Lophotrochozoa</taxon>
        <taxon>Mollusca</taxon>
        <taxon>Bivalvia</taxon>
        <taxon>Autobranchia</taxon>
        <taxon>Pteriomorphia</taxon>
        <taxon>Mytilida</taxon>
        <taxon>Mytiloidea</taxon>
        <taxon>Mytilidae</taxon>
        <taxon>Mytilinae</taxon>
        <taxon>Mytilus</taxon>
    </lineage>
</organism>
<dbReference type="EMBL" id="CAJPWZ010001492">
    <property type="protein sequence ID" value="CAG2216803.1"/>
    <property type="molecule type" value="Genomic_DNA"/>
</dbReference>
<dbReference type="AlphaFoldDB" id="A0A8S3SIT9"/>
<name>A0A8S3SIT9_MYTED</name>
<protein>
    <submittedName>
        <fullName evidence="2">Uncharacterized protein</fullName>
    </submittedName>
</protein>
<feature type="coiled-coil region" evidence="1">
    <location>
        <begin position="32"/>
        <end position="63"/>
    </location>
</feature>
<evidence type="ECO:0000313" key="2">
    <source>
        <dbReference type="EMBL" id="CAG2216803.1"/>
    </source>
</evidence>
<proteinExistence type="predicted"/>
<keyword evidence="1" id="KW-0175">Coiled coil</keyword>
<comment type="caution">
    <text evidence="2">The sequence shown here is derived from an EMBL/GenBank/DDBJ whole genome shotgun (WGS) entry which is preliminary data.</text>
</comment>
<keyword evidence="3" id="KW-1185">Reference proteome</keyword>
<reference evidence="2" key="1">
    <citation type="submission" date="2021-03" db="EMBL/GenBank/DDBJ databases">
        <authorList>
            <person name="Bekaert M."/>
        </authorList>
    </citation>
    <scope>NUCLEOTIDE SEQUENCE</scope>
</reference>
<accession>A0A8S3SIT9</accession>
<dbReference type="OrthoDB" id="6157373at2759"/>
<evidence type="ECO:0000313" key="3">
    <source>
        <dbReference type="Proteomes" id="UP000683360"/>
    </source>
</evidence>